<dbReference type="EMBL" id="JAHRGL010000036">
    <property type="protein sequence ID" value="MBV2133735.1"/>
    <property type="molecule type" value="Genomic_DNA"/>
</dbReference>
<evidence type="ECO:0000313" key="1">
    <source>
        <dbReference type="EMBL" id="MBV2133735.1"/>
    </source>
</evidence>
<dbReference type="Proteomes" id="UP000813068">
    <property type="component" value="Unassembled WGS sequence"/>
</dbReference>
<keyword evidence="2" id="KW-1185">Reference proteome</keyword>
<dbReference type="PANTHER" id="PTHR36697">
    <property type="entry name" value="S-ADENOSYLMETHIONINE SYNTHASE"/>
    <property type="match status" value="1"/>
</dbReference>
<name>A0ABS6MY87_9GAMM</name>
<dbReference type="InterPro" id="IPR027790">
    <property type="entry name" value="AdoMet_synthase_2_family"/>
</dbReference>
<proteinExistence type="predicted"/>
<sequence>MAVEQVAGCAWNARPDKRGLGGRMAWNPQKNPVSHVGKLYNALAWEIARAIVAEVEGVDEATVQLLSRIGQPVDQPALVAIELGCRGRLNERMRQEIRSLVDVHLSGIERISERLIRGEIPAF</sequence>
<gene>
    <name evidence="1" type="ORF">KRX52_13195</name>
</gene>
<comment type="caution">
    <text evidence="1">The sequence shown here is derived from an EMBL/GenBank/DDBJ whole genome shotgun (WGS) entry which is preliminary data.</text>
</comment>
<reference evidence="1 2" key="1">
    <citation type="submission" date="2021-06" db="EMBL/GenBank/DDBJ databases">
        <title>Differences between aerobic and microaerobic xylene degrading microbial communities.</title>
        <authorList>
            <person name="Banerjee S."/>
            <person name="Tancsics A."/>
        </authorList>
    </citation>
    <scope>NUCLEOTIDE SEQUENCE [LARGE SCALE GENOMIC DNA]</scope>
    <source>
        <strain evidence="1 2">MAP12</strain>
    </source>
</reference>
<dbReference type="PANTHER" id="PTHR36697:SF1">
    <property type="entry name" value="S-ADENOSYLMETHIONINE SYNTHASE"/>
    <property type="match status" value="1"/>
</dbReference>
<evidence type="ECO:0000313" key="2">
    <source>
        <dbReference type="Proteomes" id="UP000813068"/>
    </source>
</evidence>
<protein>
    <recommendedName>
        <fullName evidence="3">Methionine adenosyltransferase</fullName>
    </recommendedName>
</protein>
<accession>A0ABS6MY87</accession>
<evidence type="ECO:0008006" key="3">
    <source>
        <dbReference type="Google" id="ProtNLM"/>
    </source>
</evidence>
<organism evidence="1 2">
    <name type="scientific">Geopseudomonas aromaticivorans</name>
    <dbReference type="NCBI Taxonomy" id="2849492"/>
    <lineage>
        <taxon>Bacteria</taxon>
        <taxon>Pseudomonadati</taxon>
        <taxon>Pseudomonadota</taxon>
        <taxon>Gammaproteobacteria</taxon>
        <taxon>Pseudomonadales</taxon>
        <taxon>Pseudomonadaceae</taxon>
        <taxon>Geopseudomonas</taxon>
    </lineage>
</organism>
<dbReference type="Pfam" id="PF01941">
    <property type="entry name" value="AdoMet_Synthase"/>
    <property type="match status" value="1"/>
</dbReference>